<dbReference type="AlphaFoldDB" id="A0AAV1HWQ3"/>
<reference evidence="14 15" key="1">
    <citation type="submission" date="2023-10" db="EMBL/GenBank/DDBJ databases">
        <authorList>
            <person name="Maclean D."/>
            <person name="Macfadyen A."/>
        </authorList>
    </citation>
    <scope>NUCLEOTIDE SEQUENCE [LARGE SCALE GENOMIC DNA]</scope>
</reference>
<proteinExistence type="inferred from homology"/>
<evidence type="ECO:0000256" key="5">
    <source>
        <dbReference type="ARBA" id="ARBA00022723"/>
    </source>
</evidence>
<keyword evidence="6" id="KW-0547">Nucleotide-binding</keyword>
<dbReference type="GO" id="GO:0046872">
    <property type="term" value="F:metal ion binding"/>
    <property type="evidence" value="ECO:0007669"/>
    <property type="project" value="UniProtKB-KW"/>
</dbReference>
<dbReference type="Gene3D" id="3.30.470.20">
    <property type="entry name" value="ATP-grasp fold, B domain"/>
    <property type="match status" value="1"/>
</dbReference>
<evidence type="ECO:0000256" key="4">
    <source>
        <dbReference type="ARBA" id="ARBA00022679"/>
    </source>
</evidence>
<organism evidence="14 15">
    <name type="scientific">Coccomyxa viridis</name>
    <dbReference type="NCBI Taxonomy" id="1274662"/>
    <lineage>
        <taxon>Eukaryota</taxon>
        <taxon>Viridiplantae</taxon>
        <taxon>Chlorophyta</taxon>
        <taxon>core chlorophytes</taxon>
        <taxon>Trebouxiophyceae</taxon>
        <taxon>Trebouxiophyceae incertae sedis</taxon>
        <taxon>Coccomyxaceae</taxon>
        <taxon>Coccomyxa</taxon>
    </lineage>
</organism>
<feature type="domain" description="Alpha-glucan water dikinase phosphohistidine-like" evidence="13">
    <location>
        <begin position="672"/>
        <end position="784"/>
    </location>
</feature>
<evidence type="ECO:0000256" key="1">
    <source>
        <dbReference type="ARBA" id="ARBA00001946"/>
    </source>
</evidence>
<evidence type="ECO:0008006" key="16">
    <source>
        <dbReference type="Google" id="ProtNLM"/>
    </source>
</evidence>
<keyword evidence="15" id="KW-1185">Reference proteome</keyword>
<sequence>MQGSMAAHVGHAMEGGRHCALVVLVCAEAFPEGLLDKAVFHWAVASREGGAWSPPPDGWQSDPSRSTAAGEEARQTAFETVQVPGYSRRSDITAHALTLQLPLEDKLMKGGVTGVIKTKDGQWLHCQQHGAAPDFFISTREAGDYAESLKDSTDAEDEPSILSDGGDAAVPTRRQIDPEQLRSFETGKLLLPLGGLGTDSLAGQPAEWMVDDIVRQEPKAERSLMHRFNIALGLVEAAVARDDYNSALMAIAVWLRYSAARHLTWNRNYNVKPREISAAQDRLTSRLAGMLDEGRGLRDTLRLALVAVGRGGQGDVGQRIRDEILHVQAQNNAKGGMMEEWHQKLHNNTSPDDVAICQALIDYIDSGLDMSAYWATLKAANISKERLAGFDRPIRSEPKFTQQQCAGLKKDLTAYLQTLKAVHSGADLQSAAGAVLGYKQAAVKGRTIAVDPVPDAASPALKALLQDCLLAQTHQSAGVLKGDLQGILWGLSSFLMARRELLPFIQDGNRGCGGRLRDLLYLDLALETAARTLLEGTMADIKNAASDPQQLTTLLQLLAVSLEHSCMAFASNQELVLCLGDLQGALGASELTLPLRATAAAERLRRALADLSTRFTRALQPTAELVGQGLHLSDEAMQLFSEEVIRGTTAAPLSQLLTSLEPQLRLAAGLSAWQIVSPARGRAGGRLETAAQLRDVQHARYQQPTLLLVDRVQGDEEIPEGCVGLVTADALDVLSHAAVRARNCSVLLATCSDAAALQGLRALAGRSIELSVSQDASEVTWVEGSSASQMPEQSAAAAGARIESKSWCGRYAVTSANFGPDTVGAKSLNTVALKGKLPEWVQTLAGVAIPFGAFDAVLQDEANADVSDDFVKAAGFDGTADANLSNLDSIKTVIRTLRAPESLWQQLEAAFQEEGLAWADGLWEASWSAIKQVWASKWNERAVLSLRRAGLSHGALQMAVLCQEVAAAQYAFVAHTTNPTTGNKEEMYIELVQGLGEIIVGNWPGSALSYTAEKCLLPSRADTSEAPRSFPEGLISIKGFPSKSHALRQAEDGIDIIFRSDSNGEDLEGYAGAGLFDSVQSRVPQAVPANFSDDPLATDQEFQALVLGRIATASAAVERAAGSPQDIEGVVTANGDLYIVQTRPQV</sequence>
<dbReference type="InterPro" id="IPR002192">
    <property type="entry name" value="PPDK_AMP/ATP-bd"/>
</dbReference>
<evidence type="ECO:0000256" key="3">
    <source>
        <dbReference type="ARBA" id="ARBA00011738"/>
    </source>
</evidence>
<evidence type="ECO:0000259" key="12">
    <source>
        <dbReference type="Pfam" id="PF01326"/>
    </source>
</evidence>
<evidence type="ECO:0000256" key="11">
    <source>
        <dbReference type="SAM" id="MobiDB-lite"/>
    </source>
</evidence>
<evidence type="ECO:0000313" key="15">
    <source>
        <dbReference type="Proteomes" id="UP001314263"/>
    </source>
</evidence>
<dbReference type="EMBL" id="CAUYUE010000003">
    <property type="protein sequence ID" value="CAK0757194.1"/>
    <property type="molecule type" value="Genomic_DNA"/>
</dbReference>
<dbReference type="Proteomes" id="UP001314263">
    <property type="component" value="Unassembled WGS sequence"/>
</dbReference>
<feature type="region of interest" description="Disordered" evidence="11">
    <location>
        <begin position="148"/>
        <end position="170"/>
    </location>
</feature>
<protein>
    <recommendedName>
        <fullName evidence="16">Pyruvate phosphate dikinase AMP/ATP-binding domain-containing protein</fullName>
    </recommendedName>
</protein>
<comment type="caution">
    <text evidence="14">The sequence shown here is derived from an EMBL/GenBank/DDBJ whole genome shotgun (WGS) entry which is preliminary data.</text>
</comment>
<dbReference type="InterPro" id="IPR054481">
    <property type="entry name" value="GWD1_pHisD"/>
</dbReference>
<comment type="subunit">
    <text evidence="3">Homodimer.</text>
</comment>
<dbReference type="Pfam" id="PF01326">
    <property type="entry name" value="PPDK_N"/>
    <property type="match status" value="1"/>
</dbReference>
<feature type="domain" description="Pyruvate phosphate dikinase AMP/ATP-binding" evidence="12">
    <location>
        <begin position="873"/>
        <end position="1145"/>
    </location>
</feature>
<evidence type="ECO:0000256" key="9">
    <source>
        <dbReference type="ARBA" id="ARBA00022842"/>
    </source>
</evidence>
<keyword evidence="4" id="KW-0808">Transferase</keyword>
<dbReference type="InterPro" id="IPR013815">
    <property type="entry name" value="ATP_grasp_subdomain_1"/>
</dbReference>
<feature type="region of interest" description="Disordered" evidence="11">
    <location>
        <begin position="49"/>
        <end position="74"/>
    </location>
</feature>
<keyword evidence="8" id="KW-0067">ATP-binding</keyword>
<evidence type="ECO:0000256" key="2">
    <source>
        <dbReference type="ARBA" id="ARBA00007837"/>
    </source>
</evidence>
<keyword evidence="10" id="KW-0119">Carbohydrate metabolism</keyword>
<keyword evidence="9" id="KW-0460">Magnesium</keyword>
<comment type="cofactor">
    <cofactor evidence="1">
        <name>Mg(2+)</name>
        <dbReference type="ChEBI" id="CHEBI:18420"/>
    </cofactor>
</comment>
<dbReference type="PANTHER" id="PTHR46999">
    <property type="entry name" value="ALPHA-GLUCAN WATER DIKINASE 1, CHLOROPLASTIC-RELATED"/>
    <property type="match status" value="1"/>
</dbReference>
<dbReference type="Gene3D" id="3.30.1490.20">
    <property type="entry name" value="ATP-grasp fold, A domain"/>
    <property type="match status" value="1"/>
</dbReference>
<dbReference type="PANTHER" id="PTHR46999:SF1">
    <property type="entry name" value="ALPHA-GLUCAN WATER DIKINASE 1, CHLOROPLASTIC"/>
    <property type="match status" value="1"/>
</dbReference>
<dbReference type="GO" id="GO:0016301">
    <property type="term" value="F:kinase activity"/>
    <property type="evidence" value="ECO:0007669"/>
    <property type="project" value="UniProtKB-KW"/>
</dbReference>
<name>A0AAV1HWQ3_9CHLO</name>
<evidence type="ECO:0000256" key="8">
    <source>
        <dbReference type="ARBA" id="ARBA00022840"/>
    </source>
</evidence>
<comment type="similarity">
    <text evidence="2">Belongs to the PEP-utilizing enzyme family.</text>
</comment>
<keyword evidence="5" id="KW-0479">Metal-binding</keyword>
<accession>A0AAV1HWQ3</accession>
<dbReference type="GO" id="GO:0005524">
    <property type="term" value="F:ATP binding"/>
    <property type="evidence" value="ECO:0007669"/>
    <property type="project" value="UniProtKB-KW"/>
</dbReference>
<dbReference type="SUPFAM" id="SSF56059">
    <property type="entry name" value="Glutathione synthetase ATP-binding domain-like"/>
    <property type="match status" value="1"/>
</dbReference>
<evidence type="ECO:0000256" key="7">
    <source>
        <dbReference type="ARBA" id="ARBA00022777"/>
    </source>
</evidence>
<evidence type="ECO:0000259" key="13">
    <source>
        <dbReference type="Pfam" id="PF22973"/>
    </source>
</evidence>
<evidence type="ECO:0000256" key="6">
    <source>
        <dbReference type="ARBA" id="ARBA00022741"/>
    </source>
</evidence>
<evidence type="ECO:0000313" key="14">
    <source>
        <dbReference type="EMBL" id="CAK0757194.1"/>
    </source>
</evidence>
<evidence type="ECO:0000256" key="10">
    <source>
        <dbReference type="ARBA" id="ARBA00023277"/>
    </source>
</evidence>
<gene>
    <name evidence="14" type="ORF">CVIRNUC_002520</name>
</gene>
<keyword evidence="7" id="KW-0418">Kinase</keyword>
<dbReference type="Pfam" id="PF22973">
    <property type="entry name" value="GWD1_pHisD"/>
    <property type="match status" value="1"/>
</dbReference>